<evidence type="ECO:0000256" key="1">
    <source>
        <dbReference type="SAM" id="SignalP"/>
    </source>
</evidence>
<reference evidence="4" key="1">
    <citation type="submission" date="2017-08" db="EMBL/GenBank/DDBJ databases">
        <title>A dynamic microbial community with high functional redundancy inhabits the cold, oxic subseafloor aquifer.</title>
        <authorList>
            <person name="Tully B.J."/>
            <person name="Wheat C.G."/>
            <person name="Glazer B.T."/>
            <person name="Huber J.A."/>
        </authorList>
    </citation>
    <scope>NUCLEOTIDE SEQUENCE [LARGE SCALE GENOMIC DNA]</scope>
</reference>
<dbReference type="Gene3D" id="2.60.120.10">
    <property type="entry name" value="Jelly Rolls"/>
    <property type="match status" value="2"/>
</dbReference>
<organism evidence="3 4">
    <name type="scientific">SAR86 cluster bacterium</name>
    <dbReference type="NCBI Taxonomy" id="2030880"/>
    <lineage>
        <taxon>Bacteria</taxon>
        <taxon>Pseudomonadati</taxon>
        <taxon>Pseudomonadota</taxon>
        <taxon>Gammaproteobacteria</taxon>
        <taxon>SAR86 cluster</taxon>
    </lineage>
</organism>
<sequence length="260" mass="28217">MKSIRVFFTCLFSLVFSAHLFAQDIVRLDKAALSGLGLEGGPTEGGAVRYGKTLYDGDVFNVSVAAGNGPDNIEVLEIESFGVQEFCYLINGTATFIGNDGRTETFHTGDFFVIPKGWGGTMITQGNHLYQVLLVVSDDRSDPVPDAFPTLIDRTNMSGLGLEASSFGPAGEFESNRKIMWDGAELVITIMDVEPNSGDFTDMAEEFVYVLNGSATLTAVGGEPQTFYRGDFFVVPEGWDGNWTVDGNHLYRELIALSAD</sequence>
<dbReference type="PANTHER" id="PTHR40943">
    <property type="entry name" value="CYTOPLASMIC PROTEIN-RELATED"/>
    <property type="match status" value="1"/>
</dbReference>
<dbReference type="InterPro" id="IPR008579">
    <property type="entry name" value="UGlyAH_Cupin_dom"/>
</dbReference>
<evidence type="ECO:0000313" key="3">
    <source>
        <dbReference type="EMBL" id="PCJ41166.1"/>
    </source>
</evidence>
<name>A0A2A5CCS4_9GAMM</name>
<dbReference type="Pfam" id="PF05899">
    <property type="entry name" value="Cupin_3"/>
    <property type="match status" value="2"/>
</dbReference>
<dbReference type="AlphaFoldDB" id="A0A2A5CCS4"/>
<evidence type="ECO:0000259" key="2">
    <source>
        <dbReference type="Pfam" id="PF05899"/>
    </source>
</evidence>
<dbReference type="Proteomes" id="UP000228987">
    <property type="component" value="Unassembled WGS sequence"/>
</dbReference>
<feature type="domain" description="(S)-ureidoglycine aminohydrolase cupin" evidence="2">
    <location>
        <begin position="190"/>
        <end position="246"/>
    </location>
</feature>
<proteinExistence type="predicted"/>
<comment type="caution">
    <text evidence="3">The sequence shown here is derived from an EMBL/GenBank/DDBJ whole genome shotgun (WGS) entry which is preliminary data.</text>
</comment>
<protein>
    <recommendedName>
        <fullName evidence="2">(S)-ureidoglycine aminohydrolase cupin domain-containing protein</fullName>
    </recommendedName>
</protein>
<keyword evidence="1" id="KW-0732">Signal</keyword>
<dbReference type="SUPFAM" id="SSF51182">
    <property type="entry name" value="RmlC-like cupins"/>
    <property type="match status" value="1"/>
</dbReference>
<feature type="signal peptide" evidence="1">
    <location>
        <begin position="1"/>
        <end position="22"/>
    </location>
</feature>
<dbReference type="PANTHER" id="PTHR40943:SF1">
    <property type="entry name" value="CYTOPLASMIC PROTEIN"/>
    <property type="match status" value="1"/>
</dbReference>
<feature type="domain" description="(S)-ureidoglycine aminohydrolase cupin" evidence="2">
    <location>
        <begin position="81"/>
        <end position="121"/>
    </location>
</feature>
<feature type="chain" id="PRO_5012336654" description="(S)-ureidoglycine aminohydrolase cupin domain-containing protein" evidence="1">
    <location>
        <begin position="23"/>
        <end position="260"/>
    </location>
</feature>
<dbReference type="InterPro" id="IPR011051">
    <property type="entry name" value="RmlC_Cupin_sf"/>
</dbReference>
<dbReference type="InterPro" id="IPR014710">
    <property type="entry name" value="RmlC-like_jellyroll"/>
</dbReference>
<gene>
    <name evidence="3" type="ORF">COA71_08965</name>
</gene>
<dbReference type="EMBL" id="NVWI01000006">
    <property type="protein sequence ID" value="PCJ41166.1"/>
    <property type="molecule type" value="Genomic_DNA"/>
</dbReference>
<evidence type="ECO:0000313" key="4">
    <source>
        <dbReference type="Proteomes" id="UP000228987"/>
    </source>
</evidence>
<accession>A0A2A5CCS4</accession>